<evidence type="ECO:0000256" key="2">
    <source>
        <dbReference type="SAM" id="MobiDB-lite"/>
    </source>
</evidence>
<dbReference type="SUPFAM" id="SSF52058">
    <property type="entry name" value="L domain-like"/>
    <property type="match status" value="1"/>
</dbReference>
<dbReference type="AlphaFoldDB" id="A0AAW1QDB5"/>
<feature type="compositionally biased region" description="Polar residues" evidence="2">
    <location>
        <begin position="49"/>
        <end position="66"/>
    </location>
</feature>
<evidence type="ECO:0000313" key="4">
    <source>
        <dbReference type="Proteomes" id="UP001438707"/>
    </source>
</evidence>
<dbReference type="SUPFAM" id="SSF52047">
    <property type="entry name" value="RNI-like"/>
    <property type="match status" value="1"/>
</dbReference>
<dbReference type="EMBL" id="JALJOS010000048">
    <property type="protein sequence ID" value="KAK9819355.1"/>
    <property type="molecule type" value="Genomic_DNA"/>
</dbReference>
<dbReference type="GO" id="GO:0005930">
    <property type="term" value="C:axoneme"/>
    <property type="evidence" value="ECO:0007669"/>
    <property type="project" value="UniProtKB-SubCell"/>
</dbReference>
<name>A0AAW1QDB5_9CHLO</name>
<dbReference type="Proteomes" id="UP001438707">
    <property type="component" value="Unassembled WGS sequence"/>
</dbReference>
<protein>
    <recommendedName>
        <fullName evidence="5">F-box domain-containing protein</fullName>
    </recommendedName>
</protein>
<reference evidence="3 4" key="1">
    <citation type="journal article" date="2024" name="Nat. Commun.">
        <title>Phylogenomics reveals the evolutionary origins of lichenization in chlorophyte algae.</title>
        <authorList>
            <person name="Puginier C."/>
            <person name="Libourel C."/>
            <person name="Otte J."/>
            <person name="Skaloud P."/>
            <person name="Haon M."/>
            <person name="Grisel S."/>
            <person name="Petersen M."/>
            <person name="Berrin J.G."/>
            <person name="Delaux P.M."/>
            <person name="Dal Grande F."/>
            <person name="Keller J."/>
        </authorList>
    </citation>
    <scope>NUCLEOTIDE SEQUENCE [LARGE SCALE GENOMIC DNA]</scope>
    <source>
        <strain evidence="3 4">SAG 2145</strain>
    </source>
</reference>
<evidence type="ECO:0008006" key="5">
    <source>
        <dbReference type="Google" id="ProtNLM"/>
    </source>
</evidence>
<sequence length="808" mass="87970">MGNLASCYKAPSTRDEEVLAHHPTGTLPSHGEFPLPDTEQQEHKASNGVLKTTSSQTDKPSSNRDPVSTLELPYDVLQLVLSKVNQPAGITRRVCKDWREAADSLVTSVQPCTPHALQRLPQLCPNVTALDLSAFCTPPDTLQQLSSLQNLHQLSVRCWPSETAACLHYLQTITALSSLSLSSPCQAAECQLGFHDPADHISPGRLKADALLSRQDNFGSTSNAQLAHQNSICSIDLQVLSPVQVFRRMPALRKLQIDKHTASLLLPRHIPAWLNEGLEGCSSITLDVSGIHKLAESLAADASSDQLSEQCPDTFAKALLQPERLSALSCSAIQELQPEAGEPFASRLQQVLVSSEDHYDLASAQPRARNLTQLQLLGHSLSSSALVMASKMPLLQVVSLSVICSDLTDFTVLQQLKQLSNLCLEITPAPVGGQLLYENLSELLQGCHRLNRLGIIMAIIPRDFAIQATATAEEVFLSTDSHSWDSLSGSWKLKPWQGPVLPGPKCTCLDLPWPPNPHEILGDSSLADTMQLRHLAFPLIPTSTLNRRRRLVDWGAPCMSTLVSLRLDVRPVDGLQDCWEQGVANLTALTSLSIIGGKPIEMYGRFHMKAMAHGTLKPISQLTRLRQLTIDIIQPLAEREIDALHSLSALDSLFLGDIVQISDLALALLMPLRNLSSVHLRHMNPLPHTERPVVSVEALARFAAGHAMACKLCLGEVASCHWHQTPLSRRFEPDVGLLLDFQGISALAALCPHEILAGMDGLTSAAAVLRSVGSPLCRPIRIKEVCTGSRALAAFQLPSSKRFLKEPP</sequence>
<keyword evidence="4" id="KW-1185">Reference proteome</keyword>
<evidence type="ECO:0000313" key="3">
    <source>
        <dbReference type="EMBL" id="KAK9819355.1"/>
    </source>
</evidence>
<dbReference type="InterPro" id="IPR032675">
    <property type="entry name" value="LRR_dom_sf"/>
</dbReference>
<gene>
    <name evidence="3" type="ORF">WJX74_009656</name>
</gene>
<organism evidence="3 4">
    <name type="scientific">Apatococcus lobatus</name>
    <dbReference type="NCBI Taxonomy" id="904363"/>
    <lineage>
        <taxon>Eukaryota</taxon>
        <taxon>Viridiplantae</taxon>
        <taxon>Chlorophyta</taxon>
        <taxon>core chlorophytes</taxon>
        <taxon>Trebouxiophyceae</taxon>
        <taxon>Chlorellales</taxon>
        <taxon>Chlorellaceae</taxon>
        <taxon>Apatococcus</taxon>
    </lineage>
</organism>
<comment type="subcellular location">
    <subcellularLocation>
        <location evidence="1">Cytoplasm</location>
        <location evidence="1">Cytoskeleton</location>
        <location evidence="1">Cilium axoneme</location>
    </subcellularLocation>
</comment>
<accession>A0AAW1QDB5</accession>
<dbReference type="Gene3D" id="3.80.10.10">
    <property type="entry name" value="Ribonuclease Inhibitor"/>
    <property type="match status" value="1"/>
</dbReference>
<proteinExistence type="predicted"/>
<comment type="caution">
    <text evidence="3">The sequence shown here is derived from an EMBL/GenBank/DDBJ whole genome shotgun (WGS) entry which is preliminary data.</text>
</comment>
<evidence type="ECO:0000256" key="1">
    <source>
        <dbReference type="ARBA" id="ARBA00004430"/>
    </source>
</evidence>
<feature type="region of interest" description="Disordered" evidence="2">
    <location>
        <begin position="1"/>
        <end position="68"/>
    </location>
</feature>